<proteinExistence type="predicted"/>
<comment type="caution">
    <text evidence="2">The sequence shown here is derived from an EMBL/GenBank/DDBJ whole genome shotgun (WGS) entry which is preliminary data.</text>
</comment>
<accession>A0A8S9MAK2</accession>
<protein>
    <submittedName>
        <fullName evidence="2">Uncharacterized protein</fullName>
    </submittedName>
</protein>
<organism evidence="2">
    <name type="scientific">Brassica cretica</name>
    <name type="common">Mustard</name>
    <dbReference type="NCBI Taxonomy" id="69181"/>
    <lineage>
        <taxon>Eukaryota</taxon>
        <taxon>Viridiplantae</taxon>
        <taxon>Streptophyta</taxon>
        <taxon>Embryophyta</taxon>
        <taxon>Tracheophyta</taxon>
        <taxon>Spermatophyta</taxon>
        <taxon>Magnoliopsida</taxon>
        <taxon>eudicotyledons</taxon>
        <taxon>Gunneridae</taxon>
        <taxon>Pentapetalae</taxon>
        <taxon>rosids</taxon>
        <taxon>malvids</taxon>
        <taxon>Brassicales</taxon>
        <taxon>Brassicaceae</taxon>
        <taxon>Brassiceae</taxon>
        <taxon>Brassica</taxon>
    </lineage>
</organism>
<feature type="compositionally biased region" description="Basic and acidic residues" evidence="1">
    <location>
        <begin position="74"/>
        <end position="85"/>
    </location>
</feature>
<feature type="region of interest" description="Disordered" evidence="1">
    <location>
        <begin position="74"/>
        <end position="114"/>
    </location>
</feature>
<feature type="compositionally biased region" description="Basic and acidic residues" evidence="1">
    <location>
        <begin position="93"/>
        <end position="102"/>
    </location>
</feature>
<dbReference type="AlphaFoldDB" id="A0A8S9MAK2"/>
<dbReference type="EMBL" id="QGKY02000089">
    <property type="protein sequence ID" value="KAF2614253.1"/>
    <property type="molecule type" value="Genomic_DNA"/>
</dbReference>
<name>A0A8S9MAK2_BRACR</name>
<sequence length="114" mass="12313">MHTPPRSIGITGDPVLQRGLNRIRRARLATPALEEKPQGGEQGRIREAAARDDVEVAAADEDAVAARLGVEPAREVESGFDEEKLAVGVPRADGSRRERGGDAEEEEDCEPFVL</sequence>
<gene>
    <name evidence="2" type="ORF">F2Q70_00010748</name>
</gene>
<reference evidence="2" key="1">
    <citation type="submission" date="2019-12" db="EMBL/GenBank/DDBJ databases">
        <title>Genome sequencing and annotation of Brassica cretica.</title>
        <authorList>
            <person name="Studholme D.J."/>
            <person name="Sarris P.F."/>
        </authorList>
    </citation>
    <scope>NUCLEOTIDE SEQUENCE</scope>
    <source>
        <strain evidence="2">PFS-102/07</strain>
        <tissue evidence="2">Leaf</tissue>
    </source>
</reference>
<feature type="compositionally biased region" description="Basic and acidic residues" evidence="1">
    <location>
        <begin position="33"/>
        <end position="52"/>
    </location>
</feature>
<feature type="compositionally biased region" description="Acidic residues" evidence="1">
    <location>
        <begin position="103"/>
        <end position="114"/>
    </location>
</feature>
<feature type="region of interest" description="Disordered" evidence="1">
    <location>
        <begin position="28"/>
        <end position="52"/>
    </location>
</feature>
<evidence type="ECO:0000256" key="1">
    <source>
        <dbReference type="SAM" id="MobiDB-lite"/>
    </source>
</evidence>
<evidence type="ECO:0000313" key="2">
    <source>
        <dbReference type="EMBL" id="KAF2614253.1"/>
    </source>
</evidence>